<dbReference type="RefSeq" id="WP_395817343.1">
    <property type="nucleotide sequence ID" value="NZ_CP043494.1"/>
</dbReference>
<dbReference type="Proteomes" id="UP001611383">
    <property type="component" value="Chromosome"/>
</dbReference>
<accession>A0ABY9WNT8</accession>
<gene>
    <name evidence="1" type="ORF">F0U60_10385</name>
</gene>
<proteinExistence type="predicted"/>
<evidence type="ECO:0000313" key="1">
    <source>
        <dbReference type="EMBL" id="WNG44472.1"/>
    </source>
</evidence>
<dbReference type="EMBL" id="CP043494">
    <property type="protein sequence ID" value="WNG44472.1"/>
    <property type="molecule type" value="Genomic_DNA"/>
</dbReference>
<evidence type="ECO:0000313" key="2">
    <source>
        <dbReference type="Proteomes" id="UP001611383"/>
    </source>
</evidence>
<name>A0ABY9WNT8_9BACT</name>
<keyword evidence="2" id="KW-1185">Reference proteome</keyword>
<reference evidence="1 2" key="1">
    <citation type="submission" date="2019-08" db="EMBL/GenBank/DDBJ databases">
        <title>Archangium and Cystobacter genomes.</title>
        <authorList>
            <person name="Chen I.-C.K."/>
            <person name="Wielgoss S."/>
        </authorList>
    </citation>
    <scope>NUCLEOTIDE SEQUENCE [LARGE SCALE GENOMIC DNA]</scope>
    <source>
        <strain evidence="1 2">Cbm 6</strain>
    </source>
</reference>
<organism evidence="1 2">
    <name type="scientific">Archangium minus</name>
    <dbReference type="NCBI Taxonomy" id="83450"/>
    <lineage>
        <taxon>Bacteria</taxon>
        <taxon>Pseudomonadati</taxon>
        <taxon>Myxococcota</taxon>
        <taxon>Myxococcia</taxon>
        <taxon>Myxococcales</taxon>
        <taxon>Cystobacterineae</taxon>
        <taxon>Archangiaceae</taxon>
        <taxon>Archangium</taxon>
    </lineage>
</organism>
<evidence type="ECO:0008006" key="3">
    <source>
        <dbReference type="Google" id="ProtNLM"/>
    </source>
</evidence>
<sequence>MALAFGLLAAGCEPSASPPAQVPSAPHPAGEVVREWHPRPLEDPSTTPSAVGEPCANHGAAECASGLCVRTATGTRLCSRTCAASSDCPEGWGCVAAVPGGAEQFCLPRPARR</sequence>
<protein>
    <recommendedName>
        <fullName evidence="3">Lipoprotein</fullName>
    </recommendedName>
</protein>